<dbReference type="AlphaFoldDB" id="A0A644TQI7"/>
<dbReference type="InterPro" id="IPR011832">
    <property type="entry name" value="GlgDAde_trans"/>
</dbReference>
<dbReference type="Pfam" id="PF24894">
    <property type="entry name" value="Hexapep_GlmU"/>
    <property type="match status" value="1"/>
</dbReference>
<dbReference type="InterPro" id="IPR005835">
    <property type="entry name" value="NTP_transferase_dom"/>
</dbReference>
<dbReference type="CDD" id="cd04651">
    <property type="entry name" value="LbH_G1P_AT_C"/>
    <property type="match status" value="1"/>
</dbReference>
<dbReference type="CDD" id="cd02508">
    <property type="entry name" value="ADP_Glucose_PP"/>
    <property type="match status" value="1"/>
</dbReference>
<name>A0A644TQI7_9ZZZZ</name>
<dbReference type="InterPro" id="IPR056818">
    <property type="entry name" value="GlmU/GlgC-like_hexapep"/>
</dbReference>
<dbReference type="SUPFAM" id="SSF51161">
    <property type="entry name" value="Trimeric LpxA-like enzymes"/>
    <property type="match status" value="1"/>
</dbReference>
<dbReference type="NCBIfam" id="TIGR02092">
    <property type="entry name" value="glgD"/>
    <property type="match status" value="1"/>
</dbReference>
<evidence type="ECO:0000256" key="2">
    <source>
        <dbReference type="ARBA" id="ARBA00023056"/>
    </source>
</evidence>
<dbReference type="Gene3D" id="3.90.550.10">
    <property type="entry name" value="Spore Coat Polysaccharide Biosynthesis Protein SpsA, Chain A"/>
    <property type="match status" value="1"/>
</dbReference>
<reference evidence="5" key="1">
    <citation type="submission" date="2019-08" db="EMBL/GenBank/DDBJ databases">
        <authorList>
            <person name="Kucharzyk K."/>
            <person name="Murdoch R.W."/>
            <person name="Higgins S."/>
            <person name="Loffler F."/>
        </authorList>
    </citation>
    <scope>NUCLEOTIDE SEQUENCE</scope>
</reference>
<accession>A0A644TQI7</accession>
<evidence type="ECO:0000313" key="5">
    <source>
        <dbReference type="EMBL" id="MPL69268.1"/>
    </source>
</evidence>
<dbReference type="InterPro" id="IPR011831">
    <property type="entry name" value="ADP-Glc_PPase"/>
</dbReference>
<comment type="caution">
    <text evidence="5">The sequence shown here is derived from an EMBL/GenBank/DDBJ whole genome shotgun (WGS) entry which is preliminary data.</text>
</comment>
<dbReference type="GO" id="GO:0005978">
    <property type="term" value="P:glycogen biosynthetic process"/>
    <property type="evidence" value="ECO:0007669"/>
    <property type="project" value="UniProtKB-KW"/>
</dbReference>
<evidence type="ECO:0000259" key="4">
    <source>
        <dbReference type="Pfam" id="PF24894"/>
    </source>
</evidence>
<dbReference type="GO" id="GO:0008878">
    <property type="term" value="F:glucose-1-phosphate adenylyltransferase activity"/>
    <property type="evidence" value="ECO:0007669"/>
    <property type="project" value="InterPro"/>
</dbReference>
<dbReference type="InterPro" id="IPR029044">
    <property type="entry name" value="Nucleotide-diphossugar_trans"/>
</dbReference>
<dbReference type="Pfam" id="PF00483">
    <property type="entry name" value="NTP_transferase"/>
    <property type="match status" value="1"/>
</dbReference>
<comment type="similarity">
    <text evidence="1">Belongs to the bacterial/plant glucose-1-phosphate adenylyltransferase family.</text>
</comment>
<sequence length="373" mass="41558">MAMDLMGVINLYESEELLQELTRHRPLAALPFGGRYRLIDFVLSNMVNSGIANVGILFKDKYRSLMDHLRSGKEWDLARKRDGLVLMPPSYSAYPGVGRCGGEVDSFFSNLDYLRFSRQKYVVIAGSSVLCNLNYQPALDYHQRTGADVTVLYTDNKCLNDCAGAVLVEVAADGRVTDMEVAASANRLGRLSLGMYIMKRELLIDLIDNCVAHGGYDFVKHCLIRRLEFLKVFGFRHDGYVARISSLSNYFQHNMELLNPNVWQELFSSSGPIYTKVKDEPPSKYKGGSKVTNSLVAGGCIIEGCVENSILFRGVTVHKGAHIKNSIVMQKGIIEGGVMLDQVICDKNVHIKAERQLKGDRGYPLVVKKGMVV</sequence>
<dbReference type="PANTHER" id="PTHR43523:SF6">
    <property type="entry name" value="GLYCOGEN BIOSYNTHESIS PROTEIN GLGD"/>
    <property type="match status" value="1"/>
</dbReference>
<proteinExistence type="inferred from homology"/>
<dbReference type="InterPro" id="IPR011004">
    <property type="entry name" value="Trimer_LpxA-like_sf"/>
</dbReference>
<dbReference type="EMBL" id="VSSQ01000046">
    <property type="protein sequence ID" value="MPL69268.1"/>
    <property type="molecule type" value="Genomic_DNA"/>
</dbReference>
<protein>
    <submittedName>
        <fullName evidence="5">Glycogen biosynthesis protein GlgD</fullName>
    </submittedName>
</protein>
<dbReference type="SUPFAM" id="SSF53448">
    <property type="entry name" value="Nucleotide-diphospho-sugar transferases"/>
    <property type="match status" value="1"/>
</dbReference>
<evidence type="ECO:0000256" key="1">
    <source>
        <dbReference type="ARBA" id="ARBA00010443"/>
    </source>
</evidence>
<gene>
    <name evidence="5" type="primary">glgD_2</name>
    <name evidence="5" type="ORF">SDC9_15004</name>
</gene>
<feature type="domain" description="Nucleotidyl transferase" evidence="3">
    <location>
        <begin position="18"/>
        <end position="156"/>
    </location>
</feature>
<evidence type="ECO:0000259" key="3">
    <source>
        <dbReference type="Pfam" id="PF00483"/>
    </source>
</evidence>
<feature type="domain" description="Glucose-1-phosphate adenylyltransferase/Bifunctional protein GlmU-like C-terminal hexapeptide" evidence="4">
    <location>
        <begin position="289"/>
        <end position="356"/>
    </location>
</feature>
<organism evidence="5">
    <name type="scientific">bioreactor metagenome</name>
    <dbReference type="NCBI Taxonomy" id="1076179"/>
    <lineage>
        <taxon>unclassified sequences</taxon>
        <taxon>metagenomes</taxon>
        <taxon>ecological metagenomes</taxon>
    </lineage>
</organism>
<keyword evidence="2" id="KW-0320">Glycogen biosynthesis</keyword>
<dbReference type="PANTHER" id="PTHR43523">
    <property type="entry name" value="GLUCOSE-1-PHOSPHATE ADENYLYLTRANSFERASE-RELATED"/>
    <property type="match status" value="1"/>
</dbReference>
<dbReference type="Gene3D" id="2.160.10.10">
    <property type="entry name" value="Hexapeptide repeat proteins"/>
    <property type="match status" value="1"/>
</dbReference>